<dbReference type="EMBL" id="VSSQ01000050">
    <property type="protein sequence ID" value="MPL69948.1"/>
    <property type="molecule type" value="Genomic_DNA"/>
</dbReference>
<evidence type="ECO:0008006" key="4">
    <source>
        <dbReference type="Google" id="ProtNLM"/>
    </source>
</evidence>
<evidence type="ECO:0000256" key="2">
    <source>
        <dbReference type="SAM" id="Phobius"/>
    </source>
</evidence>
<feature type="coiled-coil region" evidence="1">
    <location>
        <begin position="91"/>
        <end position="118"/>
    </location>
</feature>
<keyword evidence="2" id="KW-0812">Transmembrane</keyword>
<feature type="transmembrane region" description="Helical" evidence="2">
    <location>
        <begin position="5"/>
        <end position="25"/>
    </location>
</feature>
<dbReference type="AlphaFoldDB" id="A0A644TSI1"/>
<reference evidence="3" key="1">
    <citation type="submission" date="2019-08" db="EMBL/GenBank/DDBJ databases">
        <authorList>
            <person name="Kucharzyk K."/>
            <person name="Murdoch R.W."/>
            <person name="Higgins S."/>
            <person name="Loffler F."/>
        </authorList>
    </citation>
    <scope>NUCLEOTIDE SEQUENCE</scope>
</reference>
<protein>
    <recommendedName>
        <fullName evidence="4">Periplasmic heavy metal sensor</fullName>
    </recommendedName>
</protein>
<comment type="caution">
    <text evidence="3">The sequence shown here is derived from an EMBL/GenBank/DDBJ whole genome shotgun (WGS) entry which is preliminary data.</text>
</comment>
<proteinExistence type="predicted"/>
<organism evidence="3">
    <name type="scientific">bioreactor metagenome</name>
    <dbReference type="NCBI Taxonomy" id="1076179"/>
    <lineage>
        <taxon>unclassified sequences</taxon>
        <taxon>metagenomes</taxon>
        <taxon>ecological metagenomes</taxon>
    </lineage>
</organism>
<keyword evidence="2" id="KW-0472">Membrane</keyword>
<gene>
    <name evidence="3" type="ORF">SDC9_15699</name>
</gene>
<evidence type="ECO:0000256" key="1">
    <source>
        <dbReference type="SAM" id="Coils"/>
    </source>
</evidence>
<dbReference type="Gene3D" id="1.20.120.1490">
    <property type="match status" value="1"/>
</dbReference>
<accession>A0A644TSI1</accession>
<evidence type="ECO:0000313" key="3">
    <source>
        <dbReference type="EMBL" id="MPL69948.1"/>
    </source>
</evidence>
<sequence>MKKQYFIILSIIVIALLAANIFYLVNKRSCNCNHIEESVDRREKNVNSNCFVAKSLSLDDEQAKKYDKIKKSHQALALNAIDSLHVSQEMLMDYLASNENNSQKIEELENRIIKFQKELLNQHVGQYQDLKAILKPEQIEPMNKLFKSLFVCQPSCNHDHEGCVTD</sequence>
<keyword evidence="2" id="KW-1133">Transmembrane helix</keyword>
<keyword evidence="1" id="KW-0175">Coiled coil</keyword>
<name>A0A644TSI1_9ZZZZ</name>